<reference evidence="2 4" key="1">
    <citation type="journal article" date="2014" name="BMC Genomics">
        <title>Genome sequence of Anopheles sinensis provides insight into genetics basis of mosquito competence for malaria parasites.</title>
        <authorList>
            <person name="Zhou D."/>
            <person name="Zhang D."/>
            <person name="Ding G."/>
            <person name="Shi L."/>
            <person name="Hou Q."/>
            <person name="Ye Y."/>
            <person name="Xu Y."/>
            <person name="Zhou H."/>
            <person name="Xiong C."/>
            <person name="Li S."/>
            <person name="Yu J."/>
            <person name="Hong S."/>
            <person name="Yu X."/>
            <person name="Zou P."/>
            <person name="Chen C."/>
            <person name="Chang X."/>
            <person name="Wang W."/>
            <person name="Lv Y."/>
            <person name="Sun Y."/>
            <person name="Ma L."/>
            <person name="Shen B."/>
            <person name="Zhu C."/>
        </authorList>
    </citation>
    <scope>NUCLEOTIDE SEQUENCE [LARGE SCALE GENOMIC DNA]</scope>
</reference>
<name>A0A084WFJ0_ANOSI</name>
<evidence type="ECO:0000313" key="4">
    <source>
        <dbReference type="Proteomes" id="UP000030765"/>
    </source>
</evidence>
<dbReference type="EnsemblMetazoa" id="ASIC016989-RA">
    <property type="protein sequence ID" value="ASIC016989-PA"/>
    <property type="gene ID" value="ASIC016989"/>
</dbReference>
<feature type="region of interest" description="Disordered" evidence="1">
    <location>
        <begin position="1"/>
        <end position="37"/>
    </location>
</feature>
<protein>
    <submittedName>
        <fullName evidence="2 3">Uncharacterized protein</fullName>
    </submittedName>
</protein>
<gene>
    <name evidence="2" type="ORF">ZHAS_00016989</name>
</gene>
<dbReference type="AlphaFoldDB" id="A0A084WFJ0"/>
<accession>A0A084WFJ0</accession>
<keyword evidence="4" id="KW-1185">Reference proteome</keyword>
<dbReference type="EMBL" id="ATLV01023361">
    <property type="status" value="NOT_ANNOTATED_CDS"/>
    <property type="molecule type" value="Genomic_DNA"/>
</dbReference>
<proteinExistence type="predicted"/>
<evidence type="ECO:0000256" key="1">
    <source>
        <dbReference type="SAM" id="MobiDB-lite"/>
    </source>
</evidence>
<sequence>MLCTAQERWPRGTRTDPEPDDDERRPMAIGDSDNGGSRCKITDHLPAAFCCC</sequence>
<dbReference type="Proteomes" id="UP000030765">
    <property type="component" value="Unassembled WGS sequence"/>
</dbReference>
<evidence type="ECO:0000313" key="2">
    <source>
        <dbReference type="EMBL" id="KFB48984.1"/>
    </source>
</evidence>
<feature type="compositionally biased region" description="Basic and acidic residues" evidence="1">
    <location>
        <begin position="8"/>
        <end position="26"/>
    </location>
</feature>
<dbReference type="EMBL" id="KE525342">
    <property type="protein sequence ID" value="KFB48984.1"/>
    <property type="molecule type" value="Genomic_DNA"/>
</dbReference>
<reference evidence="3" key="2">
    <citation type="submission" date="2020-05" db="UniProtKB">
        <authorList>
            <consortium name="EnsemblMetazoa"/>
        </authorList>
    </citation>
    <scope>IDENTIFICATION</scope>
</reference>
<organism evidence="2">
    <name type="scientific">Anopheles sinensis</name>
    <name type="common">Mosquito</name>
    <dbReference type="NCBI Taxonomy" id="74873"/>
    <lineage>
        <taxon>Eukaryota</taxon>
        <taxon>Metazoa</taxon>
        <taxon>Ecdysozoa</taxon>
        <taxon>Arthropoda</taxon>
        <taxon>Hexapoda</taxon>
        <taxon>Insecta</taxon>
        <taxon>Pterygota</taxon>
        <taxon>Neoptera</taxon>
        <taxon>Endopterygota</taxon>
        <taxon>Diptera</taxon>
        <taxon>Nematocera</taxon>
        <taxon>Culicoidea</taxon>
        <taxon>Culicidae</taxon>
        <taxon>Anophelinae</taxon>
        <taxon>Anopheles</taxon>
    </lineage>
</organism>
<dbReference type="VEuPathDB" id="VectorBase:ASIC016989"/>
<evidence type="ECO:0000313" key="3">
    <source>
        <dbReference type="EnsemblMetazoa" id="ASIC016989-PA"/>
    </source>
</evidence>